<proteinExistence type="predicted"/>
<keyword evidence="3" id="KW-1185">Reference proteome</keyword>
<dbReference type="EMBL" id="JYDS01000743">
    <property type="protein sequence ID" value="KRZ00812.1"/>
    <property type="molecule type" value="Genomic_DNA"/>
</dbReference>
<evidence type="ECO:0000313" key="3">
    <source>
        <dbReference type="Proteomes" id="UP000054805"/>
    </source>
</evidence>
<dbReference type="EMBL" id="JYDV01000111">
    <property type="protein sequence ID" value="KRZ32342.1"/>
    <property type="molecule type" value="Genomic_DNA"/>
</dbReference>
<name>A0A0V1GRA2_TRIPS</name>
<evidence type="ECO:0000313" key="4">
    <source>
        <dbReference type="Proteomes" id="UP000054826"/>
    </source>
</evidence>
<sequence>MSAAVECLGFVCLSVARRWEEGTLPADGRRALFDIARINNLRSNATSVLAERFSLESPCEHTAL</sequence>
<reference evidence="3 4" key="1">
    <citation type="submission" date="2015-01" db="EMBL/GenBank/DDBJ databases">
        <title>Evolution of Trichinella species and genotypes.</title>
        <authorList>
            <person name="Korhonen P.K."/>
            <person name="Edoardo P."/>
            <person name="Giuseppe L.R."/>
            <person name="Gasser R.B."/>
        </authorList>
    </citation>
    <scope>NUCLEOTIDE SEQUENCE [LARGE SCALE GENOMIC DNA]</scope>
    <source>
        <strain evidence="2">ISS176</strain>
        <strain evidence="1">ISS588</strain>
    </source>
</reference>
<gene>
    <name evidence="1" type="ORF">T4B_3257</name>
    <name evidence="2" type="ORF">T4C_12753</name>
</gene>
<dbReference type="Proteomes" id="UP000054826">
    <property type="component" value="Unassembled WGS sequence"/>
</dbReference>
<evidence type="ECO:0000313" key="1">
    <source>
        <dbReference type="EMBL" id="KRZ00812.1"/>
    </source>
</evidence>
<dbReference type="Proteomes" id="UP000054805">
    <property type="component" value="Unassembled WGS sequence"/>
</dbReference>
<protein>
    <submittedName>
        <fullName evidence="1">Uncharacterized protein</fullName>
    </submittedName>
</protein>
<dbReference type="AlphaFoldDB" id="A0A0V1GRA2"/>
<evidence type="ECO:0000313" key="2">
    <source>
        <dbReference type="EMBL" id="KRZ32342.1"/>
    </source>
</evidence>
<accession>A0A0V1GRA2</accession>
<comment type="caution">
    <text evidence="1">The sequence shown here is derived from an EMBL/GenBank/DDBJ whole genome shotgun (WGS) entry which is preliminary data.</text>
</comment>
<organism evidence="1 3">
    <name type="scientific">Trichinella pseudospiralis</name>
    <name type="common">Parasitic roundworm</name>
    <dbReference type="NCBI Taxonomy" id="6337"/>
    <lineage>
        <taxon>Eukaryota</taxon>
        <taxon>Metazoa</taxon>
        <taxon>Ecdysozoa</taxon>
        <taxon>Nematoda</taxon>
        <taxon>Enoplea</taxon>
        <taxon>Dorylaimia</taxon>
        <taxon>Trichinellida</taxon>
        <taxon>Trichinellidae</taxon>
        <taxon>Trichinella</taxon>
    </lineage>
</organism>